<keyword evidence="5" id="KW-0732">Signal</keyword>
<comment type="function">
    <text evidence="1">Catalyzes the reversible cyclization of carbamoyl aspartate to dihydroorotate.</text>
</comment>
<dbReference type="InterPro" id="IPR006680">
    <property type="entry name" value="Amidohydro-rel"/>
</dbReference>
<sequence>MSRASLLLCCLALGFAVSPVSAGEPVFDVHVHLRDGEASLREYRKDVTASGIELAGLAAMWFGGPHQALQGELDAMRTGNDAVIALAARNPHLVPVATVHPYDGQAALDEVTRVAARGVKVLKIHPHTQKFDAADPRVLALVRHAGTQGMTVLMDNANILPGDSERLFNLALQAPKTKFIFAHIGGMNFRFWNMLALARTADDLFADNIYFDISATVVLAADSPIEPEFVWTLRNVGVDHVLLGSDYPQLGIGKAVDALERLDLTAEEKARIRSGNARKLLGR</sequence>
<dbReference type="PANTHER" id="PTHR21240">
    <property type="entry name" value="2-AMINO-3-CARBOXYLMUCONATE-6-SEMIALDEHYDE DECARBOXYLASE"/>
    <property type="match status" value="1"/>
</dbReference>
<dbReference type="EMBL" id="JBHSNM010000002">
    <property type="protein sequence ID" value="MFC5570175.1"/>
    <property type="molecule type" value="Genomic_DNA"/>
</dbReference>
<comment type="caution">
    <text evidence="7">The sequence shown here is derived from an EMBL/GenBank/DDBJ whole genome shotgun (WGS) entry which is preliminary data.</text>
</comment>
<protein>
    <submittedName>
        <fullName evidence="7">Amidohydrolase family protein</fullName>
    </submittedName>
</protein>
<dbReference type="PANTHER" id="PTHR21240:SF28">
    <property type="entry name" value="ISO-OROTATE DECARBOXYLASE (EUROFUNG)"/>
    <property type="match status" value="1"/>
</dbReference>
<evidence type="ECO:0000256" key="5">
    <source>
        <dbReference type="SAM" id="SignalP"/>
    </source>
</evidence>
<dbReference type="InterPro" id="IPR032466">
    <property type="entry name" value="Metal_Hydrolase"/>
</dbReference>
<dbReference type="InterPro" id="IPR002195">
    <property type="entry name" value="Dihydroorotase_CS"/>
</dbReference>
<keyword evidence="4" id="KW-0456">Lyase</keyword>
<evidence type="ECO:0000256" key="2">
    <source>
        <dbReference type="ARBA" id="ARBA00022723"/>
    </source>
</evidence>
<feature type="signal peptide" evidence="5">
    <location>
        <begin position="1"/>
        <end position="22"/>
    </location>
</feature>
<evidence type="ECO:0000256" key="3">
    <source>
        <dbReference type="ARBA" id="ARBA00022801"/>
    </source>
</evidence>
<keyword evidence="8" id="KW-1185">Reference proteome</keyword>
<dbReference type="Proteomes" id="UP001596036">
    <property type="component" value="Unassembled WGS sequence"/>
</dbReference>
<name>A0ABW0SMG3_9GAMM</name>
<dbReference type="Gene3D" id="3.20.20.140">
    <property type="entry name" value="Metal-dependent hydrolases"/>
    <property type="match status" value="1"/>
</dbReference>
<dbReference type="Pfam" id="PF04909">
    <property type="entry name" value="Amidohydro_2"/>
    <property type="match status" value="1"/>
</dbReference>
<accession>A0ABW0SMG3</accession>
<reference evidence="8" key="1">
    <citation type="journal article" date="2019" name="Int. J. Syst. Evol. Microbiol.">
        <title>The Global Catalogue of Microorganisms (GCM) 10K type strain sequencing project: providing services to taxonomists for standard genome sequencing and annotation.</title>
        <authorList>
            <consortium name="The Broad Institute Genomics Platform"/>
            <consortium name="The Broad Institute Genome Sequencing Center for Infectious Disease"/>
            <person name="Wu L."/>
            <person name="Ma J."/>
        </authorList>
    </citation>
    <scope>NUCLEOTIDE SEQUENCE [LARGE SCALE GENOMIC DNA]</scope>
    <source>
        <strain evidence="8">KACC 11407</strain>
    </source>
</reference>
<keyword evidence="3" id="KW-0378">Hydrolase</keyword>
<evidence type="ECO:0000256" key="1">
    <source>
        <dbReference type="ARBA" id="ARBA00002368"/>
    </source>
</evidence>
<evidence type="ECO:0000256" key="4">
    <source>
        <dbReference type="ARBA" id="ARBA00023239"/>
    </source>
</evidence>
<evidence type="ECO:0000259" key="6">
    <source>
        <dbReference type="Pfam" id="PF04909"/>
    </source>
</evidence>
<feature type="domain" description="Amidohydrolase-related" evidence="6">
    <location>
        <begin position="28"/>
        <end position="283"/>
    </location>
</feature>
<keyword evidence="2" id="KW-0479">Metal-binding</keyword>
<proteinExistence type="predicted"/>
<dbReference type="SUPFAM" id="SSF51556">
    <property type="entry name" value="Metallo-dependent hydrolases"/>
    <property type="match status" value="1"/>
</dbReference>
<dbReference type="PROSITE" id="PS00482">
    <property type="entry name" value="DIHYDROOROTASE_1"/>
    <property type="match status" value="1"/>
</dbReference>
<dbReference type="RefSeq" id="WP_386754529.1">
    <property type="nucleotide sequence ID" value="NZ_JBHSNM010000002.1"/>
</dbReference>
<evidence type="ECO:0000313" key="8">
    <source>
        <dbReference type="Proteomes" id="UP001596036"/>
    </source>
</evidence>
<organism evidence="7 8">
    <name type="scientific">Lysobacter yangpyeongensis</name>
    <dbReference type="NCBI Taxonomy" id="346182"/>
    <lineage>
        <taxon>Bacteria</taxon>
        <taxon>Pseudomonadati</taxon>
        <taxon>Pseudomonadota</taxon>
        <taxon>Gammaproteobacteria</taxon>
        <taxon>Lysobacterales</taxon>
        <taxon>Lysobacteraceae</taxon>
        <taxon>Lysobacter</taxon>
    </lineage>
</organism>
<feature type="chain" id="PRO_5045378176" evidence="5">
    <location>
        <begin position="23"/>
        <end position="283"/>
    </location>
</feature>
<evidence type="ECO:0000313" key="7">
    <source>
        <dbReference type="EMBL" id="MFC5570175.1"/>
    </source>
</evidence>
<gene>
    <name evidence="7" type="ORF">ACFPN1_08905</name>
</gene>
<dbReference type="InterPro" id="IPR032465">
    <property type="entry name" value="ACMSD"/>
</dbReference>